<reference evidence="3" key="1">
    <citation type="journal article" date="2015" name="Proc. Natl. Acad. Sci. U.S.A.">
        <title>Genome sequence of the Asian Tiger mosquito, Aedes albopictus, reveals insights into its biology, genetics, and evolution.</title>
        <authorList>
            <person name="Chen X.G."/>
            <person name="Jiang X."/>
            <person name="Gu J."/>
            <person name="Xu M."/>
            <person name="Wu Y."/>
            <person name="Deng Y."/>
            <person name="Zhang C."/>
            <person name="Bonizzoni M."/>
            <person name="Dermauw W."/>
            <person name="Vontas J."/>
            <person name="Armbruster P."/>
            <person name="Huang X."/>
            <person name="Yang Y."/>
            <person name="Zhang H."/>
            <person name="He W."/>
            <person name="Peng H."/>
            <person name="Liu Y."/>
            <person name="Wu K."/>
            <person name="Chen J."/>
            <person name="Lirakis M."/>
            <person name="Topalis P."/>
            <person name="Van Leeuwen T."/>
            <person name="Hall A.B."/>
            <person name="Jiang X."/>
            <person name="Thorpe C."/>
            <person name="Mueller R.L."/>
            <person name="Sun C."/>
            <person name="Waterhouse R.M."/>
            <person name="Yan G."/>
            <person name="Tu Z.J."/>
            <person name="Fang X."/>
            <person name="James A.A."/>
        </authorList>
    </citation>
    <scope>NUCLEOTIDE SEQUENCE [LARGE SCALE GENOMIC DNA]</scope>
    <source>
        <strain evidence="3">Foshan</strain>
    </source>
</reference>
<proteinExistence type="predicted"/>
<keyword evidence="3" id="KW-1185">Reference proteome</keyword>
<evidence type="ECO:0000313" key="2">
    <source>
        <dbReference type="EnsemblMetazoa" id="AALFPA23_009136.P12534"/>
    </source>
</evidence>
<dbReference type="Pfam" id="PF12937">
    <property type="entry name" value="F-box-like"/>
    <property type="match status" value="1"/>
</dbReference>
<name>A0ABM1YHA0_AEDAL</name>
<dbReference type="InterPro" id="IPR036047">
    <property type="entry name" value="F-box-like_dom_sf"/>
</dbReference>
<dbReference type="Proteomes" id="UP000069940">
    <property type="component" value="Unassembled WGS sequence"/>
</dbReference>
<feature type="domain" description="F-box" evidence="1">
    <location>
        <begin position="5"/>
        <end position="51"/>
    </location>
</feature>
<organism evidence="2 3">
    <name type="scientific">Aedes albopictus</name>
    <name type="common">Asian tiger mosquito</name>
    <name type="synonym">Stegomyia albopicta</name>
    <dbReference type="NCBI Taxonomy" id="7160"/>
    <lineage>
        <taxon>Eukaryota</taxon>
        <taxon>Metazoa</taxon>
        <taxon>Ecdysozoa</taxon>
        <taxon>Arthropoda</taxon>
        <taxon>Hexapoda</taxon>
        <taxon>Insecta</taxon>
        <taxon>Pterygota</taxon>
        <taxon>Neoptera</taxon>
        <taxon>Endopterygota</taxon>
        <taxon>Diptera</taxon>
        <taxon>Nematocera</taxon>
        <taxon>Culicoidea</taxon>
        <taxon>Culicidae</taxon>
        <taxon>Culicinae</taxon>
        <taxon>Aedini</taxon>
        <taxon>Aedes</taxon>
        <taxon>Stegomyia</taxon>
    </lineage>
</organism>
<dbReference type="Gene3D" id="1.20.1280.50">
    <property type="match status" value="1"/>
</dbReference>
<dbReference type="SMART" id="SM00256">
    <property type="entry name" value="FBOX"/>
    <property type="match status" value="1"/>
</dbReference>
<dbReference type="RefSeq" id="XP_062716670.1">
    <property type="nucleotide sequence ID" value="XM_062860686.1"/>
</dbReference>
<protein>
    <recommendedName>
        <fullName evidence="1">F-box domain-containing protein</fullName>
    </recommendedName>
</protein>
<reference evidence="2" key="2">
    <citation type="submission" date="2025-05" db="UniProtKB">
        <authorList>
            <consortium name="EnsemblMetazoa"/>
        </authorList>
    </citation>
    <scope>IDENTIFICATION</scope>
    <source>
        <strain evidence="2">Foshan</strain>
    </source>
</reference>
<sequence length="438" mass="50449">MSNEVFPINDLPEEVLEHIFSFLPLSDRKSASLVCTTWEKLAFSRRFLREVVFQIGSQETLLHKSKRRYSNMSVIFDKHVVHNHFFYKHLFKLLELFATDVESLHCRGYVSTKLLCMMVNRLPKLQQWTVESEVTNWYRGPRFPVVMQLPAPGSLNNELQIEMPNLTQLSIRFTNPANGWDPTAVLRQLAPQLKKVDLYSTVRSIPLEQLQFLKAEVLKIGGSLCVTDNDSDLRIFFAGFRLLKETLGLGQVYEVSENSLKCNPLVTVKNLSLELSECEDSSIERLRHLLPNVIAMDVVTLKDDWTFERGLRHICRNFRGLQRLEVSDRPTRNRKLESGLLVLEHLDQLEELIFKDIHTRIVNIPPNPLLKRFVMNYPEQLSNGDLLELARQYPNLELGPDRQVTSEGIAAFKSQLVNCAVHCVPSDTILSRVLANNR</sequence>
<dbReference type="SUPFAM" id="SSF81383">
    <property type="entry name" value="F-box domain"/>
    <property type="match status" value="1"/>
</dbReference>
<evidence type="ECO:0000313" key="3">
    <source>
        <dbReference type="Proteomes" id="UP000069940"/>
    </source>
</evidence>
<dbReference type="EnsemblMetazoa" id="AALFPA23_009136.R12534">
    <property type="protein sequence ID" value="AALFPA23_009136.P12534"/>
    <property type="gene ID" value="AALFPA23_009136"/>
</dbReference>
<dbReference type="PROSITE" id="PS50181">
    <property type="entry name" value="FBOX"/>
    <property type="match status" value="1"/>
</dbReference>
<dbReference type="InterPro" id="IPR001810">
    <property type="entry name" value="F-box_dom"/>
</dbReference>
<dbReference type="GeneID" id="134292027"/>
<dbReference type="Gene3D" id="3.80.10.10">
    <property type="entry name" value="Ribonuclease Inhibitor"/>
    <property type="match status" value="1"/>
</dbReference>
<dbReference type="InterPro" id="IPR032675">
    <property type="entry name" value="LRR_dom_sf"/>
</dbReference>
<accession>A0ABM1YHA0</accession>
<evidence type="ECO:0000259" key="1">
    <source>
        <dbReference type="PROSITE" id="PS50181"/>
    </source>
</evidence>